<evidence type="ECO:0008006" key="6">
    <source>
        <dbReference type="Google" id="ProtNLM"/>
    </source>
</evidence>
<evidence type="ECO:0000256" key="1">
    <source>
        <dbReference type="SAM" id="MobiDB-lite"/>
    </source>
</evidence>
<organism evidence="4 5">
    <name type="scientific">Armillaria gallica</name>
    <name type="common">Bulbous honey fungus</name>
    <name type="synonym">Armillaria bulbosa</name>
    <dbReference type="NCBI Taxonomy" id="47427"/>
    <lineage>
        <taxon>Eukaryota</taxon>
        <taxon>Fungi</taxon>
        <taxon>Dikarya</taxon>
        <taxon>Basidiomycota</taxon>
        <taxon>Agaricomycotina</taxon>
        <taxon>Agaricomycetes</taxon>
        <taxon>Agaricomycetidae</taxon>
        <taxon>Agaricales</taxon>
        <taxon>Marasmiineae</taxon>
        <taxon>Physalacriaceae</taxon>
        <taxon>Armillaria</taxon>
    </lineage>
</organism>
<feature type="region of interest" description="Disordered" evidence="1">
    <location>
        <begin position="126"/>
        <end position="172"/>
    </location>
</feature>
<feature type="compositionally biased region" description="Polar residues" evidence="1">
    <location>
        <begin position="151"/>
        <end position="168"/>
    </location>
</feature>
<evidence type="ECO:0000313" key="5">
    <source>
        <dbReference type="Proteomes" id="UP000217790"/>
    </source>
</evidence>
<keyword evidence="2" id="KW-0472">Membrane</keyword>
<dbReference type="EMBL" id="KZ293715">
    <property type="protein sequence ID" value="PBK82574.1"/>
    <property type="molecule type" value="Genomic_DNA"/>
</dbReference>
<keyword evidence="3" id="KW-0732">Signal</keyword>
<dbReference type="Proteomes" id="UP000217790">
    <property type="component" value="Unassembled WGS sequence"/>
</dbReference>
<gene>
    <name evidence="4" type="ORF">ARMGADRAFT_1090155</name>
</gene>
<name>A0A2H3CMH7_ARMGA</name>
<sequence>MLLLIVLYCLQFAVSHGFRFDSSIPQAVAFGNSTTLSWHRNGSDPDRMDFLLANATQGGLSLETLASTFSATDLKQPNGTLNVTFGAPGEYFIHAINDQGDFIAVTAKFFADQGVISPFFPLTQQSGAPESSSSEELVQSTASAPPKFSSKESVQSTATAPPTSNSAPRSHRKRKTSVIIGAVIGSLVSLLLIFGSGTYLFIRWQRKQRNLECRLSPNLKIVPELTSDSPPTGTIRKENREIISPMRPGEMSPMLRDRNLETIEEIPEEIPPEAGRERINIIGTPLHVGVSETQSVQQQEAPQPALGDVAAEVMRLREHVQQLIEREAERAQGNMLDPPPAYA</sequence>
<keyword evidence="2" id="KW-0812">Transmembrane</keyword>
<keyword evidence="5" id="KW-1185">Reference proteome</keyword>
<accession>A0A2H3CMH7</accession>
<keyword evidence="2" id="KW-1133">Transmembrane helix</keyword>
<feature type="transmembrane region" description="Helical" evidence="2">
    <location>
        <begin position="178"/>
        <end position="202"/>
    </location>
</feature>
<dbReference type="InParanoid" id="A0A2H3CMH7"/>
<evidence type="ECO:0000256" key="2">
    <source>
        <dbReference type="SAM" id="Phobius"/>
    </source>
</evidence>
<reference evidence="5" key="1">
    <citation type="journal article" date="2017" name="Nat. Ecol. Evol.">
        <title>Genome expansion and lineage-specific genetic innovations in the forest pathogenic fungi Armillaria.</title>
        <authorList>
            <person name="Sipos G."/>
            <person name="Prasanna A.N."/>
            <person name="Walter M.C."/>
            <person name="O'Connor E."/>
            <person name="Balint B."/>
            <person name="Krizsan K."/>
            <person name="Kiss B."/>
            <person name="Hess J."/>
            <person name="Varga T."/>
            <person name="Slot J."/>
            <person name="Riley R."/>
            <person name="Boka B."/>
            <person name="Rigling D."/>
            <person name="Barry K."/>
            <person name="Lee J."/>
            <person name="Mihaltcheva S."/>
            <person name="LaButti K."/>
            <person name="Lipzen A."/>
            <person name="Waldron R."/>
            <person name="Moloney N.M."/>
            <person name="Sperisen C."/>
            <person name="Kredics L."/>
            <person name="Vagvoelgyi C."/>
            <person name="Patrignani A."/>
            <person name="Fitzpatrick D."/>
            <person name="Nagy I."/>
            <person name="Doyle S."/>
            <person name="Anderson J.B."/>
            <person name="Grigoriev I.V."/>
            <person name="Gueldener U."/>
            <person name="Muensterkoetter M."/>
            <person name="Nagy L.G."/>
        </authorList>
    </citation>
    <scope>NUCLEOTIDE SEQUENCE [LARGE SCALE GENOMIC DNA]</scope>
    <source>
        <strain evidence="5">Ar21-2</strain>
    </source>
</reference>
<feature type="chain" id="PRO_5013601488" description="Mid2 domain-containing protein" evidence="3">
    <location>
        <begin position="18"/>
        <end position="343"/>
    </location>
</feature>
<evidence type="ECO:0000313" key="4">
    <source>
        <dbReference type="EMBL" id="PBK82574.1"/>
    </source>
</evidence>
<evidence type="ECO:0000256" key="3">
    <source>
        <dbReference type="SAM" id="SignalP"/>
    </source>
</evidence>
<feature type="compositionally biased region" description="Polar residues" evidence="1">
    <location>
        <begin position="126"/>
        <end position="143"/>
    </location>
</feature>
<dbReference type="AlphaFoldDB" id="A0A2H3CMH7"/>
<proteinExistence type="predicted"/>
<protein>
    <recommendedName>
        <fullName evidence="6">Mid2 domain-containing protein</fullName>
    </recommendedName>
</protein>
<dbReference type="OrthoDB" id="2963846at2759"/>
<feature type="signal peptide" evidence="3">
    <location>
        <begin position="1"/>
        <end position="17"/>
    </location>
</feature>